<keyword evidence="1" id="KW-0175">Coiled coil</keyword>
<feature type="coiled-coil region" evidence="1">
    <location>
        <begin position="465"/>
        <end position="506"/>
    </location>
</feature>
<evidence type="ECO:0000256" key="1">
    <source>
        <dbReference type="SAM" id="Coils"/>
    </source>
</evidence>
<name>A0ABQ7VWK8_SOLTU</name>
<evidence type="ECO:0008006" key="4">
    <source>
        <dbReference type="Google" id="ProtNLM"/>
    </source>
</evidence>
<dbReference type="EMBL" id="JAIVGD010000011">
    <property type="protein sequence ID" value="KAH0771962.1"/>
    <property type="molecule type" value="Genomic_DNA"/>
</dbReference>
<dbReference type="InterPro" id="IPR037490">
    <property type="entry name" value="WAP"/>
</dbReference>
<keyword evidence="3" id="KW-1185">Reference proteome</keyword>
<reference evidence="2 3" key="1">
    <citation type="journal article" date="2021" name="bioRxiv">
        <title>Chromosome-scale and haplotype-resolved genome assembly of a tetraploid potato cultivar.</title>
        <authorList>
            <person name="Sun H."/>
            <person name="Jiao W.-B."/>
            <person name="Krause K."/>
            <person name="Campoy J.A."/>
            <person name="Goel M."/>
            <person name="Folz-Donahue K."/>
            <person name="Kukat C."/>
            <person name="Huettel B."/>
            <person name="Schneeberger K."/>
        </authorList>
    </citation>
    <scope>NUCLEOTIDE SEQUENCE [LARGE SCALE GENOMIC DNA]</scope>
    <source>
        <strain evidence="2">SolTubOtavaFocal</strain>
        <tissue evidence="2">Leaves</tissue>
    </source>
</reference>
<gene>
    <name evidence="2" type="ORF">KY290_015943</name>
</gene>
<organism evidence="2 3">
    <name type="scientific">Solanum tuberosum</name>
    <name type="common">Potato</name>
    <dbReference type="NCBI Taxonomy" id="4113"/>
    <lineage>
        <taxon>Eukaryota</taxon>
        <taxon>Viridiplantae</taxon>
        <taxon>Streptophyta</taxon>
        <taxon>Embryophyta</taxon>
        <taxon>Tracheophyta</taxon>
        <taxon>Spermatophyta</taxon>
        <taxon>Magnoliopsida</taxon>
        <taxon>eudicotyledons</taxon>
        <taxon>Gunneridae</taxon>
        <taxon>Pentapetalae</taxon>
        <taxon>asterids</taxon>
        <taxon>lamiids</taxon>
        <taxon>Solanales</taxon>
        <taxon>Solanaceae</taxon>
        <taxon>Solanoideae</taxon>
        <taxon>Solaneae</taxon>
        <taxon>Solanum</taxon>
    </lineage>
</organism>
<evidence type="ECO:0000313" key="2">
    <source>
        <dbReference type="EMBL" id="KAH0771962.1"/>
    </source>
</evidence>
<evidence type="ECO:0000313" key="3">
    <source>
        <dbReference type="Proteomes" id="UP000826656"/>
    </source>
</evidence>
<sequence>MVTFVKYAFVMGSSEVLENWVVRNGNGVKSCGDEDREGMANGGFEQMVNGAKENENLGDEILEDFETYWEDVNDRLMVSRMVSDSVIKGIVSAVEQEAAERLVTKDMELANLKEYLQFHEGSLSKTELESFGSLMSQDELGSMDFRKCMTLSNVFMEHGKMGDFLDGLRSMEKDEFKKLKKSIDELRGSNSVTNKSSRSEMVKLEGILQEKESGIWVQLDKTLDNIRMMVDTFFKRMDVMLQLSKTSLHQWQEEHLIKVELESVVMRSVIRTVQEEFEYKLWDQYAQLCGDRNEKLNAISSLRTELDAVLKSLSSSENGHVTSHGLHDADFFTRKTSSEYVTSTKSVWDGNGNGKLEDSKTDIPENFDAVTLKHMSKDEMVTYFNNIMTKMRRHHESILQKKTDEYFVLRAEYLNLRGGSAVPHKKDKGESDILRKKIPEIIFKLDDILVENEKHPAFTQETLSFGNLKDRLDNLLSENHQLRDLLKDKKNEVKSLLSQVSDATEKRLQHSLAEADMLKQIGDLNLAMEESLIEASVREDVYTCFLRDLNDGERNEVEELNFGFDMPNESNDTNAGSTKKIEIEDLEMECLIMQEICGVISGEGIKEAKDMLKELHWEHLNEKEIRTSLDTKVIEMENKLKFEVEEKDRLKQRVSVLDTLVNEKEKLATDASAALAKERDQFEQVRQELNAAKEFASQQQTLASGCNKEVNVVKGQLAEAVERIEVLKEEAAQLNISLEEKAEELKEANHRANMVLAISEERQTLLSSLESKEIELRKQVETIIGNINESSKMIADFECRVTGRLRTNNVRFEHSYSQLDCLVKKANLLRRTTLLYQQRLEKRCSDLKLAEAEVDLLGDEVDILLSLVEKIYIALDHYSPVLQHYPGIMEILKLIKRELTGESTKLVKSSPA</sequence>
<dbReference type="PANTHER" id="PTHR33883:SF9">
    <property type="entry name" value="WPP DOMAIN-ASSOCIATED PROTEIN-LIKE"/>
    <property type="match status" value="1"/>
</dbReference>
<dbReference type="PANTHER" id="PTHR33883">
    <property type="entry name" value="WPP DOMAIN-ASSOCIATED PROTEIN"/>
    <property type="match status" value="1"/>
</dbReference>
<dbReference type="Proteomes" id="UP000826656">
    <property type="component" value="Unassembled WGS sequence"/>
</dbReference>
<proteinExistence type="predicted"/>
<feature type="coiled-coil region" evidence="1">
    <location>
        <begin position="633"/>
        <end position="762"/>
    </location>
</feature>
<protein>
    <recommendedName>
        <fullName evidence="4">WPP domain-associated protein</fullName>
    </recommendedName>
</protein>
<accession>A0ABQ7VWK8</accession>
<comment type="caution">
    <text evidence="2">The sequence shown here is derived from an EMBL/GenBank/DDBJ whole genome shotgun (WGS) entry which is preliminary data.</text>
</comment>